<accession>A0A8J1U5I2</accession>
<keyword evidence="10" id="KW-1185">Reference proteome</keyword>
<dbReference type="GO" id="GO:0030246">
    <property type="term" value="F:carbohydrate binding"/>
    <property type="evidence" value="ECO:0007669"/>
    <property type="project" value="InterPro"/>
</dbReference>
<reference evidence="9" key="1">
    <citation type="submission" date="2022-03" db="EMBL/GenBank/DDBJ databases">
        <authorList>
            <person name="Martin C."/>
        </authorList>
    </citation>
    <scope>NUCLEOTIDE SEQUENCE</scope>
</reference>
<dbReference type="SUPFAM" id="SSF74650">
    <property type="entry name" value="Galactose mutarotase-like"/>
    <property type="match status" value="1"/>
</dbReference>
<comment type="function">
    <text evidence="8">Mutarotase that catalyzes the interconversion of beta-D-galactose and alpha-D-galactose during galactose metabolism. Beta-D-galactose is metabolized in the liver into glucose 1-phosphate, the primary metabolic fuel, by the action of four enzymes that constitute the Leloir pathway: GALM, GALK1 (galactokinase), GALT (galactose-1-phosphate uridylyltransferase) and GALE (UDP-galactose-4'-epimerase). Involved in the maintenance of the equilibrium between the beta- and alpha-anomers of galactose, therefore ensuring a sufficient supply of the alpha-anomer for GALK1. Also active on D-glucose although shows a preference for galactose over glucose.</text>
</comment>
<dbReference type="GO" id="GO:0006006">
    <property type="term" value="P:glucose metabolic process"/>
    <property type="evidence" value="ECO:0007669"/>
    <property type="project" value="TreeGrafter"/>
</dbReference>
<dbReference type="InterPro" id="IPR018052">
    <property type="entry name" value="Ald1_epimerase_CS"/>
</dbReference>
<keyword evidence="5" id="KW-0413">Isomerase</keyword>
<evidence type="ECO:0000313" key="10">
    <source>
        <dbReference type="Proteomes" id="UP000749559"/>
    </source>
</evidence>
<dbReference type="Gene3D" id="2.70.98.10">
    <property type="match status" value="1"/>
</dbReference>
<feature type="non-terminal residue" evidence="9">
    <location>
        <position position="1"/>
    </location>
</feature>
<evidence type="ECO:0000256" key="2">
    <source>
        <dbReference type="ARBA" id="ARBA00004947"/>
    </source>
</evidence>
<protein>
    <recommendedName>
        <fullName evidence="4">Galactose mutarotase</fullName>
    </recommendedName>
    <alternativeName>
        <fullName evidence="7">Aldose 1-epimerase</fullName>
    </alternativeName>
</protein>
<evidence type="ECO:0000256" key="7">
    <source>
        <dbReference type="ARBA" id="ARBA00032729"/>
    </source>
</evidence>
<keyword evidence="6" id="KW-0119">Carbohydrate metabolism</keyword>
<dbReference type="InterPro" id="IPR011013">
    <property type="entry name" value="Gal_mutarotase_sf_dom"/>
</dbReference>
<dbReference type="OrthoDB" id="274691at2759"/>
<evidence type="ECO:0000313" key="9">
    <source>
        <dbReference type="EMBL" id="CAH1792096.1"/>
    </source>
</evidence>
<organism evidence="9 10">
    <name type="scientific">Owenia fusiformis</name>
    <name type="common">Polychaete worm</name>
    <dbReference type="NCBI Taxonomy" id="6347"/>
    <lineage>
        <taxon>Eukaryota</taxon>
        <taxon>Metazoa</taxon>
        <taxon>Spiralia</taxon>
        <taxon>Lophotrochozoa</taxon>
        <taxon>Annelida</taxon>
        <taxon>Polychaeta</taxon>
        <taxon>Sedentaria</taxon>
        <taxon>Canalipalpata</taxon>
        <taxon>Sabellida</taxon>
        <taxon>Oweniida</taxon>
        <taxon>Oweniidae</taxon>
        <taxon>Owenia</taxon>
    </lineage>
</organism>
<dbReference type="InterPro" id="IPR047215">
    <property type="entry name" value="Galactose_mutarotase-like"/>
</dbReference>
<evidence type="ECO:0000256" key="6">
    <source>
        <dbReference type="ARBA" id="ARBA00023277"/>
    </source>
</evidence>
<dbReference type="InterPro" id="IPR008183">
    <property type="entry name" value="Aldose_1/G6P_1-epimerase"/>
</dbReference>
<dbReference type="GO" id="GO:0004034">
    <property type="term" value="F:aldose 1-epimerase activity"/>
    <property type="evidence" value="ECO:0007669"/>
    <property type="project" value="UniProtKB-EC"/>
</dbReference>
<dbReference type="Pfam" id="PF01263">
    <property type="entry name" value="Aldose_epim"/>
    <property type="match status" value="1"/>
</dbReference>
<proteinExistence type="inferred from homology"/>
<dbReference type="GO" id="GO:0033499">
    <property type="term" value="P:galactose catabolic process via UDP-galactose, Leloir pathway"/>
    <property type="evidence" value="ECO:0007669"/>
    <property type="project" value="TreeGrafter"/>
</dbReference>
<evidence type="ECO:0000256" key="1">
    <source>
        <dbReference type="ARBA" id="ARBA00001712"/>
    </source>
</evidence>
<evidence type="ECO:0000256" key="3">
    <source>
        <dbReference type="ARBA" id="ARBA00006206"/>
    </source>
</evidence>
<dbReference type="EMBL" id="CAIIXF020000008">
    <property type="protein sequence ID" value="CAH1792096.1"/>
    <property type="molecule type" value="Genomic_DNA"/>
</dbReference>
<evidence type="ECO:0000256" key="5">
    <source>
        <dbReference type="ARBA" id="ARBA00023235"/>
    </source>
</evidence>
<dbReference type="CDD" id="cd09019">
    <property type="entry name" value="galactose_mutarotase_like"/>
    <property type="match status" value="1"/>
</dbReference>
<evidence type="ECO:0000256" key="8">
    <source>
        <dbReference type="ARBA" id="ARBA00045743"/>
    </source>
</evidence>
<dbReference type="AlphaFoldDB" id="A0A8J1U5I2"/>
<comment type="caution">
    <text evidence="9">The sequence shown here is derived from an EMBL/GenBank/DDBJ whole genome shotgun (WGS) entry which is preliminary data.</text>
</comment>
<gene>
    <name evidence="9" type="ORF">OFUS_LOCUS17115</name>
</gene>
<dbReference type="PANTHER" id="PTHR10091">
    <property type="entry name" value="ALDOSE-1-EPIMERASE"/>
    <property type="match status" value="1"/>
</dbReference>
<dbReference type="PROSITE" id="PS00545">
    <property type="entry name" value="ALDOSE_1_EPIMERASE"/>
    <property type="match status" value="1"/>
</dbReference>
<dbReference type="InterPro" id="IPR014718">
    <property type="entry name" value="GH-type_carb-bd"/>
</dbReference>
<name>A0A8J1U5I2_OWEFU</name>
<evidence type="ECO:0000256" key="4">
    <source>
        <dbReference type="ARBA" id="ARBA00021023"/>
    </source>
</evidence>
<sequence>FTLDGTTYNLHVNNGPNSLHGGAVGFNKVLWSCSVEGEKVNMFYWSKDGEENYPGDVTIRVTYELNDENELSLDFSAISNKATPINLTNHSYFNLAGQGAKDVYDHLVTFNSNKYLLKDEHGIPTGEANVEGTVFNFTTPTLIGDRIHDAPKEDRGFDHSFVLPHEKKKKFAARVEHAKSGRCLEVYTTDTTAHLYTGNFLDNVPGKSGAIYGQHSAFCVECQNYVDAINKPEFPNSVLRPGETYRQTTWYKFSTTK</sequence>
<dbReference type="Proteomes" id="UP000749559">
    <property type="component" value="Unassembled WGS sequence"/>
</dbReference>
<comment type="catalytic activity">
    <reaction evidence="1">
        <text>alpha-D-galactose = beta-D-galactose</text>
        <dbReference type="Rhea" id="RHEA:28675"/>
        <dbReference type="ChEBI" id="CHEBI:27667"/>
        <dbReference type="ChEBI" id="CHEBI:28061"/>
        <dbReference type="EC" id="5.1.3.3"/>
    </reaction>
    <physiologicalReaction direction="right-to-left" evidence="1">
        <dbReference type="Rhea" id="RHEA:28677"/>
    </physiologicalReaction>
</comment>
<dbReference type="PANTHER" id="PTHR10091:SF0">
    <property type="entry name" value="GALACTOSE MUTAROTASE"/>
    <property type="match status" value="1"/>
</dbReference>
<dbReference type="UniPathway" id="UPA00214"/>
<comment type="similarity">
    <text evidence="3">Belongs to the aldose epimerase family.</text>
</comment>
<comment type="pathway">
    <text evidence="2">Carbohydrate metabolism; galactose metabolism.</text>
</comment>